<evidence type="ECO:0000256" key="3">
    <source>
        <dbReference type="ARBA" id="ARBA00022842"/>
    </source>
</evidence>
<dbReference type="SFLD" id="SFLDG00179">
    <property type="entry name" value="mandelate_racemase"/>
    <property type="match status" value="1"/>
</dbReference>
<dbReference type="PANTHER" id="PTHR13794:SF58">
    <property type="entry name" value="MITOCHONDRIAL ENOLASE SUPERFAMILY MEMBER 1"/>
    <property type="match status" value="1"/>
</dbReference>
<gene>
    <name evidence="5" type="ORF">JAO75_16885</name>
</gene>
<evidence type="ECO:0000259" key="4">
    <source>
        <dbReference type="SMART" id="SM00922"/>
    </source>
</evidence>
<sequence>MPRAEVPIKEVKVRAYRIPTDAPEADGTFAWERTTLVVAEVTAGGVTGLGYTYSSIAVVPLIASTLAPIVMHEDAFAIPRIWNAMVAQVRNIGSRGVAASAIAAIDVALWDLKARLLGISLTQLFGMARDSVPVYGSGGFTTYSDERLREQFGSWVHENGCRFVKMKIGSNPGEDRRRMEAAREAIGAAALMIDANGAFDRKDGLLFAELGAELGVIWFEEPVSSDDLEGLRLLRDRAPPPVEIAAGEYGYDSFYFKRMMDAGAVDVVQADATRCCGYTGFLKAAALADAQPMALSAHTAPALHLPVCCAAPRLRHVEWFHDHVRIEQMLFDGAPVLRNGTIRPDLSQPGHGLTFRHADAEQFAA</sequence>
<dbReference type="InterPro" id="IPR036849">
    <property type="entry name" value="Enolase-like_C_sf"/>
</dbReference>
<feature type="domain" description="Mandelate racemase/muconate lactonizing enzyme C-terminal" evidence="4">
    <location>
        <begin position="145"/>
        <end position="241"/>
    </location>
</feature>
<evidence type="ECO:0000313" key="5">
    <source>
        <dbReference type="EMBL" id="MBJ6127079.1"/>
    </source>
</evidence>
<accession>A0ABS0Y454</accession>
<reference evidence="6" key="1">
    <citation type="submission" date="2020-12" db="EMBL/GenBank/DDBJ databases">
        <title>Hymenobacter sp.</title>
        <authorList>
            <person name="Kim M.K."/>
        </authorList>
    </citation>
    <scope>NUCLEOTIDE SEQUENCE [LARGE SCALE GENOMIC DNA]</scope>
    <source>
        <strain evidence="6">BT325</strain>
    </source>
</reference>
<dbReference type="SFLD" id="SFLDS00001">
    <property type="entry name" value="Enolase"/>
    <property type="match status" value="1"/>
</dbReference>
<organism evidence="5 6">
    <name type="scientific">Microvirga splendida</name>
    <dbReference type="NCBI Taxonomy" id="2795727"/>
    <lineage>
        <taxon>Bacteria</taxon>
        <taxon>Pseudomonadati</taxon>
        <taxon>Pseudomonadota</taxon>
        <taxon>Alphaproteobacteria</taxon>
        <taxon>Hyphomicrobiales</taxon>
        <taxon>Methylobacteriaceae</taxon>
        <taxon>Microvirga</taxon>
    </lineage>
</organism>
<comment type="caution">
    <text evidence="5">The sequence shown here is derived from an EMBL/GenBank/DDBJ whole genome shotgun (WGS) entry which is preliminary data.</text>
</comment>
<proteinExistence type="predicted"/>
<protein>
    <submittedName>
        <fullName evidence="5">Mandelate racemase</fullName>
    </submittedName>
</protein>
<dbReference type="CDD" id="cd03328">
    <property type="entry name" value="MR_like_3"/>
    <property type="match status" value="1"/>
</dbReference>
<dbReference type="Pfam" id="PF02746">
    <property type="entry name" value="MR_MLE_N"/>
    <property type="match status" value="1"/>
</dbReference>
<dbReference type="InterPro" id="IPR029017">
    <property type="entry name" value="Enolase-like_N"/>
</dbReference>
<comment type="cofactor">
    <cofactor evidence="1">
        <name>Mg(2+)</name>
        <dbReference type="ChEBI" id="CHEBI:18420"/>
    </cofactor>
</comment>
<dbReference type="InterPro" id="IPR018110">
    <property type="entry name" value="Mandel_Rmase/mucon_lact_enz_CS"/>
</dbReference>
<dbReference type="Pfam" id="PF13378">
    <property type="entry name" value="MR_MLE_C"/>
    <property type="match status" value="1"/>
</dbReference>
<dbReference type="Proteomes" id="UP000620670">
    <property type="component" value="Unassembled WGS sequence"/>
</dbReference>
<dbReference type="SUPFAM" id="SSF54826">
    <property type="entry name" value="Enolase N-terminal domain-like"/>
    <property type="match status" value="1"/>
</dbReference>
<evidence type="ECO:0000313" key="6">
    <source>
        <dbReference type="Proteomes" id="UP000620670"/>
    </source>
</evidence>
<dbReference type="SUPFAM" id="SSF51604">
    <property type="entry name" value="Enolase C-terminal domain-like"/>
    <property type="match status" value="1"/>
</dbReference>
<dbReference type="InterPro" id="IPR013341">
    <property type="entry name" value="Mandelate_racemase_N_dom"/>
</dbReference>
<dbReference type="SMART" id="SM00922">
    <property type="entry name" value="MR_MLE"/>
    <property type="match status" value="1"/>
</dbReference>
<dbReference type="InterPro" id="IPR046945">
    <property type="entry name" value="RHMD-like"/>
</dbReference>
<dbReference type="EMBL" id="JAELXT010000020">
    <property type="protein sequence ID" value="MBJ6127079.1"/>
    <property type="molecule type" value="Genomic_DNA"/>
</dbReference>
<dbReference type="InterPro" id="IPR029065">
    <property type="entry name" value="Enolase_C-like"/>
</dbReference>
<name>A0ABS0Y454_9HYPH</name>
<dbReference type="PROSITE" id="PS00908">
    <property type="entry name" value="MR_MLE_1"/>
    <property type="match status" value="1"/>
</dbReference>
<evidence type="ECO:0000256" key="2">
    <source>
        <dbReference type="ARBA" id="ARBA00022723"/>
    </source>
</evidence>
<dbReference type="Gene3D" id="3.30.390.10">
    <property type="entry name" value="Enolase-like, N-terminal domain"/>
    <property type="match status" value="1"/>
</dbReference>
<keyword evidence="2" id="KW-0479">Metal-binding</keyword>
<keyword evidence="3" id="KW-0460">Magnesium</keyword>
<evidence type="ECO:0000256" key="1">
    <source>
        <dbReference type="ARBA" id="ARBA00001946"/>
    </source>
</evidence>
<dbReference type="PANTHER" id="PTHR13794">
    <property type="entry name" value="ENOLASE SUPERFAMILY, MANDELATE RACEMASE"/>
    <property type="match status" value="1"/>
</dbReference>
<keyword evidence="6" id="KW-1185">Reference proteome</keyword>
<dbReference type="Gene3D" id="3.20.20.120">
    <property type="entry name" value="Enolase-like C-terminal domain"/>
    <property type="match status" value="1"/>
</dbReference>
<dbReference type="InterPro" id="IPR013342">
    <property type="entry name" value="Mandelate_racemase_C"/>
</dbReference>